<protein>
    <submittedName>
        <fullName evidence="2">Uncharacterized protein</fullName>
    </submittedName>
</protein>
<gene>
    <name evidence="2" type="ORF">CLV37_101584</name>
</gene>
<keyword evidence="1" id="KW-0472">Membrane</keyword>
<accession>A0A2T0RB07</accession>
<evidence type="ECO:0000256" key="1">
    <source>
        <dbReference type="SAM" id="Phobius"/>
    </source>
</evidence>
<comment type="caution">
    <text evidence="2">The sequence shown here is derived from an EMBL/GenBank/DDBJ whole genome shotgun (WGS) entry which is preliminary data.</text>
</comment>
<keyword evidence="3" id="KW-1185">Reference proteome</keyword>
<name>A0A2T0RB07_9ACTN</name>
<dbReference type="AlphaFoldDB" id="A0A2T0RB07"/>
<sequence length="157" mass="16314">MGLVAVLFGEWGRALVGVGAVLGGAVGSLYRAEDTDPPVVARFGTPPDAATQEAVHRAVTAGRLPDEPALAPVAVEYAAGWVRQSRRALAAVGGGALAWCTLTAALTVWFVHRWPDSATTRTSALVVSVAGAVAWALLVVVPGRGRRRRLRALAGQR</sequence>
<reference evidence="2 3" key="1">
    <citation type="submission" date="2018-03" db="EMBL/GenBank/DDBJ databases">
        <title>Genomic Encyclopedia of Archaeal and Bacterial Type Strains, Phase II (KMG-II): from individual species to whole genera.</title>
        <authorList>
            <person name="Goeker M."/>
        </authorList>
    </citation>
    <scope>NUCLEOTIDE SEQUENCE [LARGE SCALE GENOMIC DNA]</scope>
    <source>
        <strain evidence="2 3">DSM 19711</strain>
    </source>
</reference>
<evidence type="ECO:0000313" key="3">
    <source>
        <dbReference type="Proteomes" id="UP000238083"/>
    </source>
</evidence>
<organism evidence="2 3">
    <name type="scientific">Kineococcus rhizosphaerae</name>
    <dbReference type="NCBI Taxonomy" id="559628"/>
    <lineage>
        <taxon>Bacteria</taxon>
        <taxon>Bacillati</taxon>
        <taxon>Actinomycetota</taxon>
        <taxon>Actinomycetes</taxon>
        <taxon>Kineosporiales</taxon>
        <taxon>Kineosporiaceae</taxon>
        <taxon>Kineococcus</taxon>
    </lineage>
</organism>
<feature type="transmembrane region" description="Helical" evidence="1">
    <location>
        <begin position="123"/>
        <end position="141"/>
    </location>
</feature>
<evidence type="ECO:0000313" key="2">
    <source>
        <dbReference type="EMBL" id="PRY18339.1"/>
    </source>
</evidence>
<keyword evidence="1" id="KW-0812">Transmembrane</keyword>
<feature type="transmembrane region" description="Helical" evidence="1">
    <location>
        <begin position="88"/>
        <end position="111"/>
    </location>
</feature>
<proteinExistence type="predicted"/>
<keyword evidence="1" id="KW-1133">Transmembrane helix</keyword>
<dbReference type="EMBL" id="PVZF01000001">
    <property type="protein sequence ID" value="PRY18339.1"/>
    <property type="molecule type" value="Genomic_DNA"/>
</dbReference>
<dbReference type="Proteomes" id="UP000238083">
    <property type="component" value="Unassembled WGS sequence"/>
</dbReference>